<evidence type="ECO:0000256" key="1">
    <source>
        <dbReference type="ARBA" id="ARBA00022741"/>
    </source>
</evidence>
<dbReference type="VEuPathDB" id="TrichDB:TVAGG3_1009990"/>
<name>A2DQG0_TRIV3</name>
<dbReference type="Gene3D" id="3.40.50.300">
    <property type="entry name" value="P-loop containing nucleotide triphosphate hydrolases"/>
    <property type="match status" value="1"/>
</dbReference>
<protein>
    <recommendedName>
        <fullName evidence="3">ATPase dynein-related AAA domain-containing protein</fullName>
    </recommendedName>
</protein>
<keyword evidence="1" id="KW-0547">Nucleotide-binding</keyword>
<dbReference type="Pfam" id="PF07728">
    <property type="entry name" value="AAA_5"/>
    <property type="match status" value="1"/>
</dbReference>
<dbReference type="GO" id="GO:0005524">
    <property type="term" value="F:ATP binding"/>
    <property type="evidence" value="ECO:0007669"/>
    <property type="project" value="UniProtKB-KW"/>
</dbReference>
<feature type="domain" description="ATPase dynein-related AAA" evidence="3">
    <location>
        <begin position="89"/>
        <end position="184"/>
    </location>
</feature>
<keyword evidence="2" id="KW-0067">ATP-binding</keyword>
<dbReference type="EMBL" id="DS113231">
    <property type="protein sequence ID" value="EAY17417.1"/>
    <property type="molecule type" value="Genomic_DNA"/>
</dbReference>
<dbReference type="Proteomes" id="UP000001542">
    <property type="component" value="Unassembled WGS sequence"/>
</dbReference>
<dbReference type="VEuPathDB" id="TrichDB:TVAG_320120"/>
<dbReference type="SUPFAM" id="SSF52540">
    <property type="entry name" value="P-loop containing nucleoside triphosphate hydrolases"/>
    <property type="match status" value="1"/>
</dbReference>
<accession>A2DQG0</accession>
<reference evidence="4" key="2">
    <citation type="journal article" date="2007" name="Science">
        <title>Draft genome sequence of the sexually transmitted pathogen Trichomonas vaginalis.</title>
        <authorList>
            <person name="Carlton J.M."/>
            <person name="Hirt R.P."/>
            <person name="Silva J.C."/>
            <person name="Delcher A.L."/>
            <person name="Schatz M."/>
            <person name="Zhao Q."/>
            <person name="Wortman J.R."/>
            <person name="Bidwell S.L."/>
            <person name="Alsmark U.C.M."/>
            <person name="Besteiro S."/>
            <person name="Sicheritz-Ponten T."/>
            <person name="Noel C.J."/>
            <person name="Dacks J.B."/>
            <person name="Foster P.G."/>
            <person name="Simillion C."/>
            <person name="Van de Peer Y."/>
            <person name="Miranda-Saavedra D."/>
            <person name="Barton G.J."/>
            <person name="Westrop G.D."/>
            <person name="Mueller S."/>
            <person name="Dessi D."/>
            <person name="Fiori P.L."/>
            <person name="Ren Q."/>
            <person name="Paulsen I."/>
            <person name="Zhang H."/>
            <person name="Bastida-Corcuera F.D."/>
            <person name="Simoes-Barbosa A."/>
            <person name="Brown M.T."/>
            <person name="Hayes R.D."/>
            <person name="Mukherjee M."/>
            <person name="Okumura C.Y."/>
            <person name="Schneider R."/>
            <person name="Smith A.J."/>
            <person name="Vanacova S."/>
            <person name="Villalvazo M."/>
            <person name="Haas B.J."/>
            <person name="Pertea M."/>
            <person name="Feldblyum T.V."/>
            <person name="Utterback T.R."/>
            <person name="Shu C.L."/>
            <person name="Osoegawa K."/>
            <person name="de Jong P.J."/>
            <person name="Hrdy I."/>
            <person name="Horvathova L."/>
            <person name="Zubacova Z."/>
            <person name="Dolezal P."/>
            <person name="Malik S.B."/>
            <person name="Logsdon J.M. Jr."/>
            <person name="Henze K."/>
            <person name="Gupta A."/>
            <person name="Wang C.C."/>
            <person name="Dunne R.L."/>
            <person name="Upcroft J.A."/>
            <person name="Upcroft P."/>
            <person name="White O."/>
            <person name="Salzberg S.L."/>
            <person name="Tang P."/>
            <person name="Chiu C.-H."/>
            <person name="Lee Y.-S."/>
            <person name="Embley T.M."/>
            <person name="Coombs G.H."/>
            <person name="Mottram J.C."/>
            <person name="Tachezy J."/>
            <person name="Fraser-Liggett C.M."/>
            <person name="Johnson P.J."/>
        </authorList>
    </citation>
    <scope>NUCLEOTIDE SEQUENCE [LARGE SCALE GENOMIC DNA]</scope>
    <source>
        <strain evidence="4">G3</strain>
    </source>
</reference>
<dbReference type="GO" id="GO:0016887">
    <property type="term" value="F:ATP hydrolysis activity"/>
    <property type="evidence" value="ECO:0007669"/>
    <property type="project" value="InterPro"/>
</dbReference>
<dbReference type="AlphaFoldDB" id="A2DQG0"/>
<keyword evidence="5" id="KW-1185">Reference proteome</keyword>
<dbReference type="KEGG" id="tva:4775434"/>
<dbReference type="InterPro" id="IPR027417">
    <property type="entry name" value="P-loop_NTPase"/>
</dbReference>
<sequence>MSVITGSYKPSKNVSQANLHKLIEKLKEDESFKSIYQPLMENNQMEINDLKGIEEGIKKIVENSNDESTIKIGKEAMLIVSSASHLINNLEYAESRLITAMKNGDWVLFDNVESCPSNILERIITLLDFEPSLNLYEVDEGITYSSNSSKSKTRISDEFRVIFTYNNVGAHRKTRLPQTILSRCAILKMEPIDNDIQTIATISLLQLPDKKYKLNNGTETDRITVAAKIGRCHFEMREKHNELTGRSLSRIFISINNCKE</sequence>
<organism evidence="4 5">
    <name type="scientific">Trichomonas vaginalis (strain ATCC PRA-98 / G3)</name>
    <dbReference type="NCBI Taxonomy" id="412133"/>
    <lineage>
        <taxon>Eukaryota</taxon>
        <taxon>Metamonada</taxon>
        <taxon>Parabasalia</taxon>
        <taxon>Trichomonadida</taxon>
        <taxon>Trichomonadidae</taxon>
        <taxon>Trichomonas</taxon>
    </lineage>
</organism>
<dbReference type="PANTHER" id="PTHR48103">
    <property type="entry name" value="MIDASIN-RELATED"/>
    <property type="match status" value="1"/>
</dbReference>
<dbReference type="OrthoDB" id="422220at2759"/>
<dbReference type="InterPro" id="IPR011704">
    <property type="entry name" value="ATPase_dyneun-rel_AAA"/>
</dbReference>
<evidence type="ECO:0000313" key="4">
    <source>
        <dbReference type="EMBL" id="EAY17417.1"/>
    </source>
</evidence>
<dbReference type="STRING" id="5722.A2DQG0"/>
<gene>
    <name evidence="4" type="ORF">TVAG_320120</name>
</gene>
<dbReference type="PANTHER" id="PTHR48103:SF2">
    <property type="entry name" value="MIDASIN"/>
    <property type="match status" value="1"/>
</dbReference>
<dbReference type="RefSeq" id="XP_001330786.1">
    <property type="nucleotide sequence ID" value="XM_001330750.1"/>
</dbReference>
<evidence type="ECO:0000313" key="5">
    <source>
        <dbReference type="Proteomes" id="UP000001542"/>
    </source>
</evidence>
<proteinExistence type="predicted"/>
<evidence type="ECO:0000259" key="3">
    <source>
        <dbReference type="Pfam" id="PF07728"/>
    </source>
</evidence>
<evidence type="ECO:0000256" key="2">
    <source>
        <dbReference type="ARBA" id="ARBA00022840"/>
    </source>
</evidence>
<dbReference type="InParanoid" id="A2DQG0"/>
<reference evidence="4" key="1">
    <citation type="submission" date="2006-10" db="EMBL/GenBank/DDBJ databases">
        <authorList>
            <person name="Amadeo P."/>
            <person name="Zhao Q."/>
            <person name="Wortman J."/>
            <person name="Fraser-Liggett C."/>
            <person name="Carlton J."/>
        </authorList>
    </citation>
    <scope>NUCLEOTIDE SEQUENCE</scope>
    <source>
        <strain evidence="4">G3</strain>
    </source>
</reference>